<evidence type="ECO:0000313" key="3">
    <source>
        <dbReference type="Proteomes" id="UP000242188"/>
    </source>
</evidence>
<name>A0A210R049_MIZYE</name>
<dbReference type="OrthoDB" id="74460at2759"/>
<dbReference type="AlphaFoldDB" id="A0A210R049"/>
<protein>
    <submittedName>
        <fullName evidence="2">Zinc metalloproteinase-like protein</fullName>
    </submittedName>
</protein>
<feature type="compositionally biased region" description="Low complexity" evidence="1">
    <location>
        <begin position="389"/>
        <end position="404"/>
    </location>
</feature>
<dbReference type="EMBL" id="NEDP02001060">
    <property type="protein sequence ID" value="OWF54367.1"/>
    <property type="molecule type" value="Genomic_DNA"/>
</dbReference>
<feature type="compositionally biased region" description="Basic residues" evidence="1">
    <location>
        <begin position="332"/>
        <end position="344"/>
    </location>
</feature>
<dbReference type="InterPro" id="IPR053002">
    <property type="entry name" value="Metalloproteinase_M10B"/>
</dbReference>
<proteinExistence type="predicted"/>
<dbReference type="Proteomes" id="UP000242188">
    <property type="component" value="Unassembled WGS sequence"/>
</dbReference>
<feature type="region of interest" description="Disordered" evidence="1">
    <location>
        <begin position="332"/>
        <end position="411"/>
    </location>
</feature>
<dbReference type="PANTHER" id="PTHR21054:SF2">
    <property type="entry name" value="MIP04191P"/>
    <property type="match status" value="1"/>
</dbReference>
<accession>A0A210R049</accession>
<dbReference type="InterPro" id="IPR021917">
    <property type="entry name" value="Unchr_Zn-peptidase-like"/>
</dbReference>
<gene>
    <name evidence="2" type="ORF">KP79_PYT00337</name>
</gene>
<sequence>MRINVQNVGHREVLSLHLPLIIGEIESASPPSQTHVEAWNASWPQYARTHWPVIDRTFKALVRLGIGENVIHLKFENEISTIHLIRKMPHFVHFVRPVYIVCSDNDGHFQAPADEDCSPNSALERIKLGAMMIQTFTAEKMREHGFGRQNFHLELDECGEPVCHIFQSKLTLEQAHSKTGNELWTYFAKELMSSDLSKKETCKWFCFMSFTRYFPPEGRMPKTHGEVLSNTRGHTALGGGGLALFGTGNLHTWAPSVEQVYAYFTNNKKIDRNELMDDSAYREYYWANYATGLGASLHELGHTFDLAHTPTGIMARGFDDIYKVFTIRKSRTRDRSKTRHHYRSGSRDSNISRTSSTSSVESVTGSSNQSAEESPDPGQGSGQRSGKVQSITQGQIQQQSQTHQRPTQLNKTKDICFGSPLRKTNHTNNYIAPPPVMVKMEKGFTPVKSPSTLTFSVKNYDGTQQHKVVTHDDGIETVTDMLLGTDGRLLAKSTTRERTSSCSSVSSTSSPHSPVATIPSNLPNSPEEPLVFPEVTFKDGGAHWYRSSAVLLFFHKWFNKANPNDPKRQPTISGSKVMALGGIRLVELRSDPEGVVFFHWEFLRETPPTNFVLKLSAVQNLPAGAAVVTVLVEDSYGNITRRKVRLEDFQK</sequence>
<comment type="caution">
    <text evidence="2">The sequence shown here is derived from an EMBL/GenBank/DDBJ whole genome shotgun (WGS) entry which is preliminary data.</text>
</comment>
<evidence type="ECO:0000256" key="1">
    <source>
        <dbReference type="SAM" id="MobiDB-lite"/>
    </source>
</evidence>
<feature type="region of interest" description="Disordered" evidence="1">
    <location>
        <begin position="493"/>
        <end position="522"/>
    </location>
</feature>
<keyword evidence="3" id="KW-1185">Reference proteome</keyword>
<evidence type="ECO:0000313" key="2">
    <source>
        <dbReference type="EMBL" id="OWF54367.1"/>
    </source>
</evidence>
<feature type="compositionally biased region" description="Low complexity" evidence="1">
    <location>
        <begin position="347"/>
        <end position="370"/>
    </location>
</feature>
<dbReference type="Pfam" id="PF12044">
    <property type="entry name" value="Metallopep"/>
    <property type="match status" value="1"/>
</dbReference>
<feature type="compositionally biased region" description="Low complexity" evidence="1">
    <location>
        <begin position="500"/>
        <end position="517"/>
    </location>
</feature>
<reference evidence="2 3" key="1">
    <citation type="journal article" date="2017" name="Nat. Ecol. Evol.">
        <title>Scallop genome provides insights into evolution of bilaterian karyotype and development.</title>
        <authorList>
            <person name="Wang S."/>
            <person name="Zhang J."/>
            <person name="Jiao W."/>
            <person name="Li J."/>
            <person name="Xun X."/>
            <person name="Sun Y."/>
            <person name="Guo X."/>
            <person name="Huan P."/>
            <person name="Dong B."/>
            <person name="Zhang L."/>
            <person name="Hu X."/>
            <person name="Sun X."/>
            <person name="Wang J."/>
            <person name="Zhao C."/>
            <person name="Wang Y."/>
            <person name="Wang D."/>
            <person name="Huang X."/>
            <person name="Wang R."/>
            <person name="Lv J."/>
            <person name="Li Y."/>
            <person name="Zhang Z."/>
            <person name="Liu B."/>
            <person name="Lu W."/>
            <person name="Hui Y."/>
            <person name="Liang J."/>
            <person name="Zhou Z."/>
            <person name="Hou R."/>
            <person name="Li X."/>
            <person name="Liu Y."/>
            <person name="Li H."/>
            <person name="Ning X."/>
            <person name="Lin Y."/>
            <person name="Zhao L."/>
            <person name="Xing Q."/>
            <person name="Dou J."/>
            <person name="Li Y."/>
            <person name="Mao J."/>
            <person name="Guo H."/>
            <person name="Dou H."/>
            <person name="Li T."/>
            <person name="Mu C."/>
            <person name="Jiang W."/>
            <person name="Fu Q."/>
            <person name="Fu X."/>
            <person name="Miao Y."/>
            <person name="Liu J."/>
            <person name="Yu Q."/>
            <person name="Li R."/>
            <person name="Liao H."/>
            <person name="Li X."/>
            <person name="Kong Y."/>
            <person name="Jiang Z."/>
            <person name="Chourrout D."/>
            <person name="Li R."/>
            <person name="Bao Z."/>
        </authorList>
    </citation>
    <scope>NUCLEOTIDE SEQUENCE [LARGE SCALE GENOMIC DNA]</scope>
    <source>
        <strain evidence="2 3">PY_sf001</strain>
    </source>
</reference>
<dbReference type="PANTHER" id="PTHR21054">
    <property type="entry name" value="ZINC METALLOPROTEINASE-RELATED"/>
    <property type="match status" value="1"/>
</dbReference>
<organism evidence="2 3">
    <name type="scientific">Mizuhopecten yessoensis</name>
    <name type="common">Japanese scallop</name>
    <name type="synonym">Patinopecten yessoensis</name>
    <dbReference type="NCBI Taxonomy" id="6573"/>
    <lineage>
        <taxon>Eukaryota</taxon>
        <taxon>Metazoa</taxon>
        <taxon>Spiralia</taxon>
        <taxon>Lophotrochozoa</taxon>
        <taxon>Mollusca</taxon>
        <taxon>Bivalvia</taxon>
        <taxon>Autobranchia</taxon>
        <taxon>Pteriomorphia</taxon>
        <taxon>Pectinida</taxon>
        <taxon>Pectinoidea</taxon>
        <taxon>Pectinidae</taxon>
        <taxon>Mizuhopecten</taxon>
    </lineage>
</organism>